<feature type="signal peptide" evidence="2">
    <location>
        <begin position="1"/>
        <end position="23"/>
    </location>
</feature>
<organism evidence="4 5">
    <name type="scientific">Phocoenobacter uteri</name>
    <dbReference type="NCBI Taxonomy" id="146806"/>
    <lineage>
        <taxon>Bacteria</taxon>
        <taxon>Pseudomonadati</taxon>
        <taxon>Pseudomonadota</taxon>
        <taxon>Gammaproteobacteria</taxon>
        <taxon>Pasteurellales</taxon>
        <taxon>Pasteurellaceae</taxon>
        <taxon>Phocoenobacter</taxon>
    </lineage>
</organism>
<evidence type="ECO:0000313" key="4">
    <source>
        <dbReference type="EMBL" id="SUB58586.1"/>
    </source>
</evidence>
<dbReference type="GO" id="GO:0003824">
    <property type="term" value="F:catalytic activity"/>
    <property type="evidence" value="ECO:0007669"/>
    <property type="project" value="UniProtKB-ARBA"/>
</dbReference>
<sequence>MLNFKKSPLFISILAAISTQVNANTVVDSNKAGHTVVKMTNGVSQIDIETPNSDGVSMNYFEKFNVEGKGTIINNSNVDYNSVLAGKIEANKNLIKREADVAVMNVTGRDKTKLISRLEAASSKDLHVYIANESGILVDGASFENIQKLTLTTGVVDQDLTTRVRGGEVVISGKGLKGVKNLNLFTEVLTNNGKIAAGEKVTAILGKNDIDKDGNIIFIPSKVYVKASKLGKIYSEQIDVKATSPLLDVEIDELLAKNNINLDAKGKVTNKGNIVAQNKVTIKAKAFDNIGKVKFDKASYDLKWVTRDGQIVDVNFIKEVWNKTHKEQLTSKDTWLLMTGSLLNQWTYDESTYEKDGSIVKNFRKFLDNLNVADKNTVLSKEGIDLVAQKQRKSEFVNKGDIYATETNEKRILEAVAISKAKAKQAMVSANDVVITLDDLLQNKDAVISAKDSLKITARKVINSNSISGDILLQDGYENISWEVMPIYVEKRNFLNPKKPKKVIVDATYDIAYERGLVDEDSARKTKISAINTSAIKGKKVNINATEVELSDDINTGMSVQADKLTIDTNNLKLKGQEIKAKELTLNGKKVTLDSAVIKADKADLTVDSLRLNTLKTKEIVLKTDKEELTREVGSGSGIFAKNELNLTAKNVALESSILKSDGKLKITADQIDNDSSYLEKDYQSSYDISKSFRKIKHNEKTQVNAPSFIYAKDLDIDAKQLNTKGSHVVGTEYINIDSNIAKVDVATVKNELDKKVGIDNGILGENYKKVKKEEQKSIGSVVQSDGEIAAKIAKELIVVGSKIKGAKVKLESNDVTIASAKNNTDTVTDSHFILAGEELNGSVELGDVSAKVDMEIAKKEHIEESTTTHSGSSIEGGKVEITAKKEVTVDGSNIKGDNVTISAKTVDIQDSKNKVKIKKDGVTASVNADFGLKNDTASGKVTTTLDHKKENLDTEVSSASTIEGGSVVITADDVTVTGSNVTGNVDIIAKDNVIIQNADNISKYEQDSEKFIVGMGGKVQSSVVGLISKAKKLVDEREQLLGYLANPIAGYQKAKEIKAELEKNYNEIKRLVNNVKANNVDPASLGIAVSVDGNVSLNKQYINVLEKKSSAANISGGNINISAGNVVTIQNSNVTADKLDIDASKVDVVATENKKDAYEVNANVGAETNANIITETVTANVTAGVNHKQNHKKEQAGSKIQVGKLNINSKTDVNVANSTITAETGSINAENVNLISNADTETNFGIGVNGKINPETGDGKLDVATKIEHKQEIANTSTINGATVHGNIKKQDAAKVNLAANGNISTNGHGATGGLGLSTEVKKETAHTDGTYVVGMNGKLNVDENGQLNDSNLSSSVAGDVVIKPNKDLPLKDTSINFETNTNVNNEGVIGGNIASDIATAIVGKKELENGDVSGSINVNGHAELGGNSQAGLDQLGGKVDSHGTVTIAGKKQLTDGKVEGSLTINADSEAHAGLNKPAGASVNVNSDGTVTIAGKKLVGKDGKIDGSLTINTHTDTAANTAEGLTTLDGNANSNGTVTIAGKKQLTDGKVDGSLTINADSEAHAGLNKPAGASVNVNSDGTVTLAGKKLVGKDGKVDGSLTINTHTDTAANTAEGLTTLDGNANSNGTVTIAGKKQLTDGKVDGSLTINADSEAHAGLNKPAGVSVNVNSDGTVTVEGKKVMGKDGKVDGSLTINTHTDTAANTTEGLTKLDGNANSNGTVTIAGKKQLTDGKVEGSLTINADSEAHAGLNKPAGASVNVNSDGTVTVAGKKVIGKDGKVDGSLTINTHTDTAANTAEGLTTLDGNANSNGTVTIAGKKQLTDGKVEGSLTINAGSEAHAGLNKPAGASVNVNSDGAVTVAGKKVIGKDGKVDGSLTINTHTDTVANTAEGLTKLDGTGNASGVVNLNTDLVEASAMASAKASAGMNETPKIEPEGKVEVKKLSFDERARNFFKRLFHIK</sequence>
<dbReference type="Pfam" id="PF05860">
    <property type="entry name" value="TPS"/>
    <property type="match status" value="1"/>
</dbReference>
<feature type="chain" id="PRO_5016590072" evidence="2">
    <location>
        <begin position="24"/>
        <end position="1962"/>
    </location>
</feature>
<dbReference type="Proteomes" id="UP000255417">
    <property type="component" value="Unassembled WGS sequence"/>
</dbReference>
<reference evidence="4 5" key="1">
    <citation type="submission" date="2018-06" db="EMBL/GenBank/DDBJ databases">
        <authorList>
            <consortium name="Pathogen Informatics"/>
            <person name="Doyle S."/>
        </authorList>
    </citation>
    <scope>NUCLEOTIDE SEQUENCE [LARGE SCALE GENOMIC DNA]</scope>
    <source>
        <strain evidence="4 5">NCTC12872</strain>
    </source>
</reference>
<keyword evidence="1" id="KW-0175">Coiled coil</keyword>
<dbReference type="Gene3D" id="2.160.20.10">
    <property type="entry name" value="Single-stranded right-handed beta-helix, Pectin lyase-like"/>
    <property type="match status" value="1"/>
</dbReference>
<evidence type="ECO:0000259" key="3">
    <source>
        <dbReference type="SMART" id="SM00912"/>
    </source>
</evidence>
<evidence type="ECO:0000313" key="5">
    <source>
        <dbReference type="Proteomes" id="UP000255417"/>
    </source>
</evidence>
<dbReference type="OrthoDB" id="2664633at2"/>
<name>A0A379CA72_9PAST</name>
<accession>A0A379CA72</accession>
<dbReference type="InterPro" id="IPR012334">
    <property type="entry name" value="Pectin_lyas_fold"/>
</dbReference>
<protein>
    <submittedName>
        <fullName evidence="4">Hemolysin</fullName>
    </submittedName>
</protein>
<feature type="domain" description="Filamentous haemagglutinin FhaB/tRNA nuclease CdiA-like TPS" evidence="3">
    <location>
        <begin position="40"/>
        <end position="159"/>
    </location>
</feature>
<dbReference type="InterPro" id="IPR008638">
    <property type="entry name" value="FhaB/CdiA-like_TPS"/>
</dbReference>
<gene>
    <name evidence="4" type="primary">hpmA</name>
    <name evidence="4" type="ORF">NCTC12872_00550</name>
</gene>
<proteinExistence type="predicted"/>
<dbReference type="NCBIfam" id="TIGR01901">
    <property type="entry name" value="adhes_NPXG"/>
    <property type="match status" value="1"/>
</dbReference>
<dbReference type="EMBL" id="UGTA01000001">
    <property type="protein sequence ID" value="SUB58586.1"/>
    <property type="molecule type" value="Genomic_DNA"/>
</dbReference>
<keyword evidence="2" id="KW-0732">Signal</keyword>
<feature type="coiled-coil region" evidence="1">
    <location>
        <begin position="1052"/>
        <end position="1079"/>
    </location>
</feature>
<dbReference type="RefSeq" id="WP_115315104.1">
    <property type="nucleotide sequence ID" value="NZ_LWIF01000001.1"/>
</dbReference>
<dbReference type="SMART" id="SM00912">
    <property type="entry name" value="Haemagg_act"/>
    <property type="match status" value="1"/>
</dbReference>
<dbReference type="InterPro" id="IPR011050">
    <property type="entry name" value="Pectin_lyase_fold/virulence"/>
</dbReference>
<dbReference type="InterPro" id="IPR025157">
    <property type="entry name" value="Hemagglutinin_rpt"/>
</dbReference>
<dbReference type="Pfam" id="PF13332">
    <property type="entry name" value="Fil_haemagg_2"/>
    <property type="match status" value="2"/>
</dbReference>
<keyword evidence="5" id="KW-1185">Reference proteome</keyword>
<evidence type="ECO:0000256" key="2">
    <source>
        <dbReference type="SAM" id="SignalP"/>
    </source>
</evidence>
<dbReference type="SUPFAM" id="SSF51126">
    <property type="entry name" value="Pectin lyase-like"/>
    <property type="match status" value="1"/>
</dbReference>
<evidence type="ECO:0000256" key="1">
    <source>
        <dbReference type="SAM" id="Coils"/>
    </source>
</evidence>